<evidence type="ECO:0000313" key="13">
    <source>
        <dbReference type="Proteomes" id="UP000070544"/>
    </source>
</evidence>
<dbReference type="InterPro" id="IPR045266">
    <property type="entry name" value="DOH_DOMON"/>
</dbReference>
<evidence type="ECO:0000313" key="12">
    <source>
        <dbReference type="EMBL" id="KXS18565.1"/>
    </source>
</evidence>
<feature type="transmembrane region" description="Helical" evidence="8">
    <location>
        <begin position="393"/>
        <end position="417"/>
    </location>
</feature>
<dbReference type="Pfam" id="PF03188">
    <property type="entry name" value="Cytochrom_B561"/>
    <property type="match status" value="1"/>
</dbReference>
<dbReference type="PANTHER" id="PTHR47797:SF3">
    <property type="entry name" value="CYTOCHROME B561 DOMAIN-CONTAINING PROTEIN"/>
    <property type="match status" value="1"/>
</dbReference>
<evidence type="ECO:0000256" key="7">
    <source>
        <dbReference type="SAM" id="MobiDB-lite"/>
    </source>
</evidence>
<dbReference type="PANTHER" id="PTHR47797">
    <property type="entry name" value="DEHYDROGENASE, PUTATIVE (AFU_ORTHOLOGUE AFUA_8G05805)-RELATED"/>
    <property type="match status" value="1"/>
</dbReference>
<keyword evidence="9" id="KW-0732">Signal</keyword>
<evidence type="ECO:0000256" key="3">
    <source>
        <dbReference type="ARBA" id="ARBA00022692"/>
    </source>
</evidence>
<dbReference type="CDD" id="cd09631">
    <property type="entry name" value="DOMON_DOH"/>
    <property type="match status" value="1"/>
</dbReference>
<dbReference type="Proteomes" id="UP000070544">
    <property type="component" value="Unassembled WGS sequence"/>
</dbReference>
<dbReference type="STRING" id="1344416.A0A139AQ01"/>
<dbReference type="AlphaFoldDB" id="A0A139AQ01"/>
<organism evidence="12 13">
    <name type="scientific">Gonapodya prolifera (strain JEL478)</name>
    <name type="common">Monoblepharis prolifera</name>
    <dbReference type="NCBI Taxonomy" id="1344416"/>
    <lineage>
        <taxon>Eukaryota</taxon>
        <taxon>Fungi</taxon>
        <taxon>Fungi incertae sedis</taxon>
        <taxon>Chytridiomycota</taxon>
        <taxon>Chytridiomycota incertae sedis</taxon>
        <taxon>Monoblepharidomycetes</taxon>
        <taxon>Monoblepharidales</taxon>
        <taxon>Gonapodyaceae</taxon>
        <taxon>Gonapodya</taxon>
    </lineage>
</organism>
<dbReference type="PROSITE" id="PS50939">
    <property type="entry name" value="CYTOCHROME_B561"/>
    <property type="match status" value="1"/>
</dbReference>
<proteinExistence type="predicted"/>
<evidence type="ECO:0000259" key="10">
    <source>
        <dbReference type="PROSITE" id="PS50836"/>
    </source>
</evidence>
<keyword evidence="13" id="KW-1185">Reference proteome</keyword>
<reference evidence="12 13" key="1">
    <citation type="journal article" date="2015" name="Genome Biol. Evol.">
        <title>Phylogenomic analyses indicate that early fungi evolved digesting cell walls of algal ancestors of land plants.</title>
        <authorList>
            <person name="Chang Y."/>
            <person name="Wang S."/>
            <person name="Sekimoto S."/>
            <person name="Aerts A.L."/>
            <person name="Choi C."/>
            <person name="Clum A."/>
            <person name="LaButti K.M."/>
            <person name="Lindquist E.A."/>
            <person name="Yee Ngan C."/>
            <person name="Ohm R.A."/>
            <person name="Salamov A.A."/>
            <person name="Grigoriev I.V."/>
            <person name="Spatafora J.W."/>
            <person name="Berbee M.L."/>
        </authorList>
    </citation>
    <scope>NUCLEOTIDE SEQUENCE [LARGE SCALE GENOMIC DNA]</scope>
    <source>
        <strain evidence="12 13">JEL478</strain>
    </source>
</reference>
<dbReference type="PROSITE" id="PS50836">
    <property type="entry name" value="DOMON"/>
    <property type="match status" value="1"/>
</dbReference>
<feature type="domain" description="DOMON" evidence="10">
    <location>
        <begin position="36"/>
        <end position="156"/>
    </location>
</feature>
<dbReference type="InterPro" id="IPR005018">
    <property type="entry name" value="DOMON_domain"/>
</dbReference>
<dbReference type="SMART" id="SM00665">
    <property type="entry name" value="B561"/>
    <property type="match status" value="1"/>
</dbReference>
<dbReference type="InterPro" id="IPR006593">
    <property type="entry name" value="Cyt_b561/ferric_Rdtase_TM"/>
</dbReference>
<dbReference type="EMBL" id="KQ965741">
    <property type="protein sequence ID" value="KXS18565.1"/>
    <property type="molecule type" value="Genomic_DNA"/>
</dbReference>
<dbReference type="Gene3D" id="1.20.120.1770">
    <property type="match status" value="1"/>
</dbReference>
<keyword evidence="5 8" id="KW-1133">Transmembrane helix</keyword>
<dbReference type="SMART" id="SM00664">
    <property type="entry name" value="DoH"/>
    <property type="match status" value="1"/>
</dbReference>
<evidence type="ECO:0000256" key="8">
    <source>
        <dbReference type="SAM" id="Phobius"/>
    </source>
</evidence>
<evidence type="ECO:0000256" key="1">
    <source>
        <dbReference type="ARBA" id="ARBA00004370"/>
    </source>
</evidence>
<protein>
    <recommendedName>
        <fullName evidence="14">Cytochrome b561 domain-containing protein</fullName>
    </recommendedName>
</protein>
<accession>A0A139AQ01</accession>
<sequence>MTRKLHTAVVATLSAALLALIAPSPVLAGRFCATADPTLCVQAQDAGNGVARITITWPRASFGWVAFGISPQNQMPGTDIFAVWPSGSSFIVSDRMASARVLPPPDASQDLTIGPGSSAMAGNYTIEILRNFVTGDASDHPLVTGTQSYAIAYNLGTSPGTSASSTLTVHDNAEIHTANLIDFTPSSASAPAASSTASAGASATVTPSTGAGTPSTGSGAGSTTTGNTNTGTGSSAGSAAQSPESQDPFNAYLKAHGVLMFIAWAFVAPTSAALAFYARGKPYFQLHWYMMYLAAALCLISFALVVYWQQMSSGSSAHFVTTRHHTITGLVIVILTVVQVVLGFVNHAIGYEGARPIRNWIHIYLGRGLFLLAICNVAIGLNTYLFFYSLSRILLWIYVAGVCAYVVALYGAGWAVLGGHRAEWHETRFGNGTVEEEEAK</sequence>
<evidence type="ECO:0000259" key="11">
    <source>
        <dbReference type="PROSITE" id="PS50939"/>
    </source>
</evidence>
<dbReference type="GO" id="GO:0016020">
    <property type="term" value="C:membrane"/>
    <property type="evidence" value="ECO:0007669"/>
    <property type="project" value="UniProtKB-SubCell"/>
</dbReference>
<feature type="transmembrane region" description="Helical" evidence="8">
    <location>
        <begin position="369"/>
        <end position="387"/>
    </location>
</feature>
<feature type="compositionally biased region" description="Low complexity" evidence="7">
    <location>
        <begin position="201"/>
        <end position="240"/>
    </location>
</feature>
<feature type="chain" id="PRO_5007296360" description="Cytochrome b561 domain-containing protein" evidence="9">
    <location>
        <begin position="29"/>
        <end position="440"/>
    </location>
</feature>
<feature type="transmembrane region" description="Helical" evidence="8">
    <location>
        <begin position="258"/>
        <end position="277"/>
    </location>
</feature>
<dbReference type="Pfam" id="PF03351">
    <property type="entry name" value="DOMON"/>
    <property type="match status" value="1"/>
</dbReference>
<evidence type="ECO:0000256" key="4">
    <source>
        <dbReference type="ARBA" id="ARBA00022982"/>
    </source>
</evidence>
<dbReference type="OMA" id="MSIVFIA"/>
<evidence type="ECO:0000256" key="9">
    <source>
        <dbReference type="SAM" id="SignalP"/>
    </source>
</evidence>
<dbReference type="CDD" id="cd08760">
    <property type="entry name" value="Cyt_b561_FRRS1_like"/>
    <property type="match status" value="1"/>
</dbReference>
<feature type="transmembrane region" description="Helical" evidence="8">
    <location>
        <begin position="289"/>
        <end position="308"/>
    </location>
</feature>
<feature type="region of interest" description="Disordered" evidence="7">
    <location>
        <begin position="201"/>
        <end position="243"/>
    </location>
</feature>
<evidence type="ECO:0000256" key="2">
    <source>
        <dbReference type="ARBA" id="ARBA00022448"/>
    </source>
</evidence>
<dbReference type="SUPFAM" id="SSF49344">
    <property type="entry name" value="CBD9-like"/>
    <property type="match status" value="1"/>
</dbReference>
<keyword evidence="2" id="KW-0813">Transport</keyword>
<keyword evidence="4" id="KW-0249">Electron transport</keyword>
<evidence type="ECO:0000256" key="6">
    <source>
        <dbReference type="ARBA" id="ARBA00023136"/>
    </source>
</evidence>
<evidence type="ECO:0008006" key="14">
    <source>
        <dbReference type="Google" id="ProtNLM"/>
    </source>
</evidence>
<evidence type="ECO:0000256" key="5">
    <source>
        <dbReference type="ARBA" id="ARBA00022989"/>
    </source>
</evidence>
<keyword evidence="6 8" id="KW-0472">Membrane</keyword>
<gene>
    <name evidence="12" type="ORF">M427DRAFT_29497</name>
</gene>
<feature type="domain" description="Cytochrome b561" evidence="11">
    <location>
        <begin position="216"/>
        <end position="419"/>
    </location>
</feature>
<name>A0A139AQ01_GONPJ</name>
<feature type="transmembrane region" description="Helical" evidence="8">
    <location>
        <begin position="328"/>
        <end position="349"/>
    </location>
</feature>
<keyword evidence="3 8" id="KW-0812">Transmembrane</keyword>
<dbReference type="Gene3D" id="2.60.40.1210">
    <property type="entry name" value="Cellobiose dehydrogenase, cytochrome domain"/>
    <property type="match status" value="1"/>
</dbReference>
<feature type="signal peptide" evidence="9">
    <location>
        <begin position="1"/>
        <end position="28"/>
    </location>
</feature>
<dbReference type="OrthoDB" id="19261at2759"/>
<comment type="subcellular location">
    <subcellularLocation>
        <location evidence="1">Membrane</location>
    </subcellularLocation>
</comment>